<dbReference type="PIRSF" id="PIRSF000390">
    <property type="entry name" value="PLP_StrS"/>
    <property type="match status" value="1"/>
</dbReference>
<dbReference type="SUPFAM" id="SSF53383">
    <property type="entry name" value="PLP-dependent transferases"/>
    <property type="match status" value="1"/>
</dbReference>
<evidence type="ECO:0000313" key="5">
    <source>
        <dbReference type="Proteomes" id="UP000093080"/>
    </source>
</evidence>
<keyword evidence="2 3" id="KW-0663">Pyridoxal phosphate</keyword>
<dbReference type="InterPro" id="IPR015422">
    <property type="entry name" value="PyrdxlP-dep_Trfase_small"/>
</dbReference>
<protein>
    <submittedName>
        <fullName evidence="4">Glutamate--UDP-2-acetamido-2-deoxy-D-ribohex-3-uluronic acid aminotransferase (PLP cofactor)</fullName>
    </submittedName>
</protein>
<evidence type="ECO:0000256" key="3">
    <source>
        <dbReference type="RuleBase" id="RU004508"/>
    </source>
</evidence>
<sequence>MEFIDLKRQYAAYKNEINVSIQEILDKSRFILGEPVSALEEKLSRYVGQKGAVGVASGTDGLLLSLMALDVRAGDIVITTPFTFIATAEVISFLGARPVFSDIDPETFNLDVEKLVQTIEELKSKNKKPKGIIAVSLYGQCPDMDELVGLSEENELFLIEDACQSFGAKYKGHLSCGLTPISVTSFFPAKPLGCYGDGGMVFAKNDAILERIESLRNHGQKKRYLHEEIGLNSRLDALQAAILLVKFKYFEEEIENRNKAACIYNELIKGTGLPISVPVVRPDRTSVFAQYTIRIPGGKRDRVRDVLAQKGIPTAIHYPIPLHLQPCFAGLGYKEGAFPEAERASKEVLSLPMHPFITKEEQEQIVEAIKEALT</sequence>
<feature type="modified residue" description="N6-(pyridoxal phosphate)lysine" evidence="2">
    <location>
        <position position="190"/>
    </location>
</feature>
<dbReference type="PATRIC" id="fig|1156395.6.peg.157"/>
<gene>
    <name evidence="4" type="ORF">DBT_0159</name>
</gene>
<reference evidence="4 5" key="1">
    <citation type="submission" date="2016-06" db="EMBL/GenBank/DDBJ databases">
        <title>Respiratory ammonification of nitrate coupled to the oxidation of elemental sulfur in deep-sea autotrophic thermophilic bacteria.</title>
        <authorList>
            <person name="Slobodkina G.B."/>
            <person name="Mardanov A.V."/>
            <person name="Ravin N.V."/>
            <person name="Frolova A.A."/>
            <person name="Viryasiv M.B."/>
            <person name="Chernyh N.A."/>
            <person name="Bonch-Osmolovskaya E.A."/>
            <person name="Slobodkin A.I."/>
        </authorList>
    </citation>
    <scope>NUCLEOTIDE SEQUENCE [LARGE SCALE GENOMIC DNA]</scope>
    <source>
        <strain evidence="4 5">S69</strain>
    </source>
</reference>
<keyword evidence="4" id="KW-0808">Transferase</keyword>
<dbReference type="GO" id="GO:0008483">
    <property type="term" value="F:transaminase activity"/>
    <property type="evidence" value="ECO:0007669"/>
    <property type="project" value="UniProtKB-KW"/>
</dbReference>
<dbReference type="CDD" id="cd00616">
    <property type="entry name" value="AHBA_syn"/>
    <property type="match status" value="1"/>
</dbReference>
<dbReference type="AlphaFoldDB" id="A0A1B9F8U9"/>
<evidence type="ECO:0000256" key="1">
    <source>
        <dbReference type="PIRSR" id="PIRSR000390-1"/>
    </source>
</evidence>
<dbReference type="RefSeq" id="WP_067615457.1">
    <property type="nucleotide sequence ID" value="NZ_MAGO01000001.1"/>
</dbReference>
<dbReference type="STRING" id="1156395.DBT_0159"/>
<dbReference type="OrthoDB" id="9766188at2"/>
<evidence type="ECO:0000313" key="4">
    <source>
        <dbReference type="EMBL" id="OCC16342.1"/>
    </source>
</evidence>
<dbReference type="Gene3D" id="3.40.640.10">
    <property type="entry name" value="Type I PLP-dependent aspartate aminotransferase-like (Major domain)"/>
    <property type="match status" value="1"/>
</dbReference>
<keyword evidence="4" id="KW-0032">Aminotransferase</keyword>
<dbReference type="GO" id="GO:0000271">
    <property type="term" value="P:polysaccharide biosynthetic process"/>
    <property type="evidence" value="ECO:0007669"/>
    <property type="project" value="TreeGrafter"/>
</dbReference>
<dbReference type="Pfam" id="PF01041">
    <property type="entry name" value="DegT_DnrJ_EryC1"/>
    <property type="match status" value="1"/>
</dbReference>
<dbReference type="EMBL" id="MAGO01000001">
    <property type="protein sequence ID" value="OCC16342.1"/>
    <property type="molecule type" value="Genomic_DNA"/>
</dbReference>
<keyword evidence="5" id="KW-1185">Reference proteome</keyword>
<dbReference type="PANTHER" id="PTHR30244:SF42">
    <property type="entry name" value="UDP-2-ACETAMIDO-2-DEOXY-3-OXO-D-GLUCURONATE AMINOTRANSFERASE"/>
    <property type="match status" value="1"/>
</dbReference>
<name>A0A1B9F8U9_9BACT</name>
<dbReference type="Gene3D" id="3.90.1150.10">
    <property type="entry name" value="Aspartate Aminotransferase, domain 1"/>
    <property type="match status" value="1"/>
</dbReference>
<comment type="caution">
    <text evidence="4">The sequence shown here is derived from an EMBL/GenBank/DDBJ whole genome shotgun (WGS) entry which is preliminary data.</text>
</comment>
<feature type="active site" description="Proton acceptor" evidence="1">
    <location>
        <position position="190"/>
    </location>
</feature>
<evidence type="ECO:0000256" key="2">
    <source>
        <dbReference type="PIRSR" id="PIRSR000390-2"/>
    </source>
</evidence>
<organism evidence="4 5">
    <name type="scientific">Dissulfuribacter thermophilus</name>
    <dbReference type="NCBI Taxonomy" id="1156395"/>
    <lineage>
        <taxon>Bacteria</taxon>
        <taxon>Pseudomonadati</taxon>
        <taxon>Thermodesulfobacteriota</taxon>
        <taxon>Dissulfuribacteria</taxon>
        <taxon>Dissulfuribacterales</taxon>
        <taxon>Dissulfuribacteraceae</taxon>
        <taxon>Dissulfuribacter</taxon>
    </lineage>
</organism>
<dbReference type="InterPro" id="IPR000653">
    <property type="entry name" value="DegT/StrS_aminotransferase"/>
</dbReference>
<accession>A0A1B9F8U9</accession>
<proteinExistence type="inferred from homology"/>
<comment type="similarity">
    <text evidence="3">Belongs to the DegT/DnrJ/EryC1 family.</text>
</comment>
<dbReference type="PANTHER" id="PTHR30244">
    <property type="entry name" value="TRANSAMINASE"/>
    <property type="match status" value="1"/>
</dbReference>
<dbReference type="InterPro" id="IPR015424">
    <property type="entry name" value="PyrdxlP-dep_Trfase"/>
</dbReference>
<dbReference type="InterPro" id="IPR015421">
    <property type="entry name" value="PyrdxlP-dep_Trfase_major"/>
</dbReference>
<dbReference type="GO" id="GO:0030170">
    <property type="term" value="F:pyridoxal phosphate binding"/>
    <property type="evidence" value="ECO:0007669"/>
    <property type="project" value="TreeGrafter"/>
</dbReference>
<dbReference type="Proteomes" id="UP000093080">
    <property type="component" value="Unassembled WGS sequence"/>
</dbReference>